<reference evidence="2 3" key="1">
    <citation type="journal article" date="2019" name="Nat. Ecol. Evol.">
        <title>Megaphylogeny resolves global patterns of mushroom evolution.</title>
        <authorList>
            <person name="Varga T."/>
            <person name="Krizsan K."/>
            <person name="Foldi C."/>
            <person name="Dima B."/>
            <person name="Sanchez-Garcia M."/>
            <person name="Sanchez-Ramirez S."/>
            <person name="Szollosi G.J."/>
            <person name="Szarkandi J.G."/>
            <person name="Papp V."/>
            <person name="Albert L."/>
            <person name="Andreopoulos W."/>
            <person name="Angelini C."/>
            <person name="Antonin V."/>
            <person name="Barry K.W."/>
            <person name="Bougher N.L."/>
            <person name="Buchanan P."/>
            <person name="Buyck B."/>
            <person name="Bense V."/>
            <person name="Catcheside P."/>
            <person name="Chovatia M."/>
            <person name="Cooper J."/>
            <person name="Damon W."/>
            <person name="Desjardin D."/>
            <person name="Finy P."/>
            <person name="Geml J."/>
            <person name="Haridas S."/>
            <person name="Hughes K."/>
            <person name="Justo A."/>
            <person name="Karasinski D."/>
            <person name="Kautmanova I."/>
            <person name="Kiss B."/>
            <person name="Kocsube S."/>
            <person name="Kotiranta H."/>
            <person name="LaButti K.M."/>
            <person name="Lechner B.E."/>
            <person name="Liimatainen K."/>
            <person name="Lipzen A."/>
            <person name="Lukacs Z."/>
            <person name="Mihaltcheva S."/>
            <person name="Morgado L.N."/>
            <person name="Niskanen T."/>
            <person name="Noordeloos M.E."/>
            <person name="Ohm R.A."/>
            <person name="Ortiz-Santana B."/>
            <person name="Ovrebo C."/>
            <person name="Racz N."/>
            <person name="Riley R."/>
            <person name="Savchenko A."/>
            <person name="Shiryaev A."/>
            <person name="Soop K."/>
            <person name="Spirin V."/>
            <person name="Szebenyi C."/>
            <person name="Tomsovsky M."/>
            <person name="Tulloss R.E."/>
            <person name="Uehling J."/>
            <person name="Grigoriev I.V."/>
            <person name="Vagvolgyi C."/>
            <person name="Papp T."/>
            <person name="Martin F.M."/>
            <person name="Miettinen O."/>
            <person name="Hibbett D.S."/>
            <person name="Nagy L.G."/>
        </authorList>
    </citation>
    <scope>NUCLEOTIDE SEQUENCE [LARGE SCALE GENOMIC DNA]</scope>
    <source>
        <strain evidence="2 3">CBS 121175</strain>
    </source>
</reference>
<sequence>MEKGKSKRRQGSSNRSQPATTSCLFCGISLDPRGRVSHETRSCKLNPNSRAYSGGQSQGSRSLDSHPDNAIALDPNMSGGSSETPTLTSPSRNRAVKRARNNPDDFNNADPFNPPNDSNPTQGFSKDPFRIEVQEHPAELADMRAAPTGPQPHTESHSEMEDPDNQSRGSPQAGGIPTVREAGNVEVPAQWELKDSNIRITTHPNVQKLSQMYRFKDYQPGLSADYCLESVDNEPWKPFRMCLDFELAELAQDARMNKKQTQRLIMIIWTFKFEQYESDGGAFDRRYNEPWTSDAWWEAQSKLPDGAGIFAIILHADKTKLSTFGTQKAYPIYAQCSNLPLHVQNGVKHGKEILAGLMPIVGDKHAADFSRANYPNFKRDVWTKAFLEILKSISGEFAQMYYGHDPWNKQSFSVPSWMRKVFDDSAAMNKENRNNALKAVGLRPVENVFWDFQLSDVYSALTWDHLHAYHIGLFRDHLMKEISHVVETTFGAEGQTQLNSNLDWSPHWPGLTHFSTLSTLGEIANASKFEDLSKVILFTAYPLFTSSNDKESEAYRLLKLFRTYLDLDAFASLRNPSEQQVCEGEALLQVFNNRLKSFHEVTTNEDKDWAFPKVHSHTHMFQDIRCKGATVNGNCKTFERAHQPICLNYELRTNFKNVNPQIHQMDGETAAALSIRSGIEILDELEDLQKEAELDGDDGDELAVPGYPHILLGSRNSDLHSISTTIADAPNEFKVAYENLNRKIANRLNLVDAANDYIRNFPVSHEIRQYHLIRAEHESLDDWAIKTDLIRAHKMFHGCRKYDCLVYQVTDTTVSFAHLLSLFMVEYNQRVHYFALIVPFDLRPSVTNRAKDSDFEIIRVWRRHYSNSIVIHVGSILRAACLVPAWGCEYGDEYLLNMFLDPDFWLCSKGLRDRGLAWKT</sequence>
<dbReference type="STRING" id="230819.A0A5C3KC07"/>
<accession>A0A5C3KC07</accession>
<feature type="compositionally biased region" description="Basic residues" evidence="1">
    <location>
        <begin position="1"/>
        <end position="10"/>
    </location>
</feature>
<evidence type="ECO:0000256" key="1">
    <source>
        <dbReference type="SAM" id="MobiDB-lite"/>
    </source>
</evidence>
<feature type="compositionally biased region" description="Polar residues" evidence="1">
    <location>
        <begin position="43"/>
        <end position="62"/>
    </location>
</feature>
<proteinExistence type="predicted"/>
<dbReference type="AlphaFoldDB" id="A0A5C3KC07"/>
<dbReference type="InterPro" id="IPR041078">
    <property type="entry name" value="Plavaka"/>
</dbReference>
<gene>
    <name evidence="2" type="ORF">FA15DRAFT_661485</name>
</gene>
<feature type="region of interest" description="Disordered" evidence="1">
    <location>
        <begin position="1"/>
        <end position="126"/>
    </location>
</feature>
<dbReference type="Pfam" id="PF18759">
    <property type="entry name" value="Plavaka"/>
    <property type="match status" value="2"/>
</dbReference>
<dbReference type="OrthoDB" id="3239511at2759"/>
<protein>
    <submittedName>
        <fullName evidence="2">Uncharacterized protein</fullName>
    </submittedName>
</protein>
<organism evidence="2 3">
    <name type="scientific">Coprinopsis marcescibilis</name>
    <name type="common">Agaric fungus</name>
    <name type="synonym">Psathyrella marcescibilis</name>
    <dbReference type="NCBI Taxonomy" id="230819"/>
    <lineage>
        <taxon>Eukaryota</taxon>
        <taxon>Fungi</taxon>
        <taxon>Dikarya</taxon>
        <taxon>Basidiomycota</taxon>
        <taxon>Agaricomycotina</taxon>
        <taxon>Agaricomycetes</taxon>
        <taxon>Agaricomycetidae</taxon>
        <taxon>Agaricales</taxon>
        <taxon>Agaricineae</taxon>
        <taxon>Psathyrellaceae</taxon>
        <taxon>Coprinopsis</taxon>
    </lineage>
</organism>
<dbReference type="EMBL" id="ML210518">
    <property type="protein sequence ID" value="TFK17382.1"/>
    <property type="molecule type" value="Genomic_DNA"/>
</dbReference>
<feature type="region of interest" description="Disordered" evidence="1">
    <location>
        <begin position="140"/>
        <end position="183"/>
    </location>
</feature>
<feature type="compositionally biased region" description="Polar residues" evidence="1">
    <location>
        <begin position="78"/>
        <end position="92"/>
    </location>
</feature>
<evidence type="ECO:0000313" key="3">
    <source>
        <dbReference type="Proteomes" id="UP000307440"/>
    </source>
</evidence>
<feature type="compositionally biased region" description="Low complexity" evidence="1">
    <location>
        <begin position="104"/>
        <end position="120"/>
    </location>
</feature>
<name>A0A5C3KC07_COPMA</name>
<feature type="compositionally biased region" description="Polar residues" evidence="1">
    <location>
        <begin position="11"/>
        <end position="23"/>
    </location>
</feature>
<keyword evidence="3" id="KW-1185">Reference proteome</keyword>
<evidence type="ECO:0000313" key="2">
    <source>
        <dbReference type="EMBL" id="TFK17382.1"/>
    </source>
</evidence>
<feature type="compositionally biased region" description="Basic and acidic residues" evidence="1">
    <location>
        <begin position="32"/>
        <end position="42"/>
    </location>
</feature>
<dbReference type="Proteomes" id="UP000307440">
    <property type="component" value="Unassembled WGS sequence"/>
</dbReference>